<dbReference type="PANTHER" id="PTHR43304:SF1">
    <property type="entry name" value="PAC DOMAIN-CONTAINING PROTEIN"/>
    <property type="match status" value="1"/>
</dbReference>
<dbReference type="InterPro" id="IPR000014">
    <property type="entry name" value="PAS"/>
</dbReference>
<dbReference type="Pfam" id="PF02518">
    <property type="entry name" value="HATPase_c"/>
    <property type="match status" value="1"/>
</dbReference>
<dbReference type="OrthoDB" id="5522855at2"/>
<keyword evidence="3" id="KW-0597">Phosphoprotein</keyword>
<dbReference type="InterPro" id="IPR003594">
    <property type="entry name" value="HATPase_dom"/>
</dbReference>
<dbReference type="SMART" id="SM00091">
    <property type="entry name" value="PAS"/>
    <property type="match status" value="2"/>
</dbReference>
<evidence type="ECO:0000256" key="2">
    <source>
        <dbReference type="ARBA" id="ARBA00012438"/>
    </source>
</evidence>
<dbReference type="STRING" id="1836467.BTR34_09715"/>
<dbReference type="CDD" id="cd00130">
    <property type="entry name" value="PAS"/>
    <property type="match status" value="3"/>
</dbReference>
<dbReference type="Pfam" id="PF13426">
    <property type="entry name" value="PAS_9"/>
    <property type="match status" value="1"/>
</dbReference>
<comment type="caution">
    <text evidence="9">The sequence shown here is derived from an EMBL/GenBank/DDBJ whole genome shotgun (WGS) entry which is preliminary data.</text>
</comment>
<dbReference type="Pfam" id="PF08447">
    <property type="entry name" value="PAS_3"/>
    <property type="match status" value="1"/>
</dbReference>
<sequence>MTTRKKDTELQEIHHQIFIEQAPTAIAMLNTDMVYLAASQRWLKDFKLVDEKIVGRSHYDIFPEIGDDWKAKHQLCLNGAIDVCDEAPFYRKDGSIQWIYWDVRPWYNSNGEIGGLLMHTGDITIQKEKELEKKRFESILKDTSEIARIGTWEVELGNNDVIWSQIIYDIHEVPADYKPTLDSTLEFCENDKSRKLVENALNDIIVNGNEVNFEYEIRTAKGNLRFLKVIGKIEYVDGIASRLFGILQDVTSLKHSEQRLNKAHAELEAIFNSKYTAIITTGKDGIINRFNSGAEQLLGYTAKEMVGLKKPSVYLLEDELEQFKTDMILEFAKDSTDSNFNYRNENVNDTRQWTFVRKNGTTFPVLSTITAVNDKKGLNEGFIAVATDISKIKEVKNELRRKNDLLILAEQISLMGHWQWNTVLDHVKWSQNLYTLVELDENFIDLKFDTYFGFVHPEDKEIVTTYFNKAASDKKFYNFVHRIITTSGVVKTIQLMGKVITNESDEIVEMIGTAQDVTEAKKAEQKLIEAKEELEIIAHKLSHQNKQLADFTHITSHNLRAPVANLNSLLEIYNLSENEKERLDIFDKFETVTHHLSFTLNTLIEALKTKISDSEEDLEDIDFKQVLQNTNEILSGVILESGAIINSDFTQVRSISYNRIYLDSIFLNLIGNAIKYKSEDRIPEIFITSKLEDGKITLTFKDNGLGIDLDRHRHKLFGLNKVFHRHPDAKGVGLFLTRTQVEAMGGTISATSQVDKGTIFTINFN</sequence>
<dbReference type="PROSITE" id="PS50112">
    <property type="entry name" value="PAS"/>
    <property type="match status" value="1"/>
</dbReference>
<evidence type="ECO:0000259" key="7">
    <source>
        <dbReference type="PROSITE" id="PS50112"/>
    </source>
</evidence>
<gene>
    <name evidence="9" type="ORF">A9200_01345</name>
</gene>
<evidence type="ECO:0000313" key="9">
    <source>
        <dbReference type="EMBL" id="OBR42063.1"/>
    </source>
</evidence>
<dbReference type="AlphaFoldDB" id="A0A1B7ZET9"/>
<dbReference type="InterPro" id="IPR013656">
    <property type="entry name" value="PAS_4"/>
</dbReference>
<dbReference type="RefSeq" id="WP_068480789.1">
    <property type="nucleotide sequence ID" value="NZ_CP018760.1"/>
</dbReference>
<evidence type="ECO:0000256" key="1">
    <source>
        <dbReference type="ARBA" id="ARBA00000085"/>
    </source>
</evidence>
<feature type="domain" description="PAC" evidence="8">
    <location>
        <begin position="83"/>
        <end position="135"/>
    </location>
</feature>
<protein>
    <recommendedName>
        <fullName evidence="2">histidine kinase</fullName>
        <ecNumber evidence="2">2.7.13.3</ecNumber>
    </recommendedName>
</protein>
<dbReference type="SUPFAM" id="SSF55874">
    <property type="entry name" value="ATPase domain of HSP90 chaperone/DNA topoisomerase II/histidine kinase"/>
    <property type="match status" value="1"/>
</dbReference>
<dbReference type="Gene3D" id="1.10.287.130">
    <property type="match status" value="1"/>
</dbReference>
<dbReference type="CDD" id="cd00075">
    <property type="entry name" value="HATPase"/>
    <property type="match status" value="1"/>
</dbReference>
<dbReference type="SUPFAM" id="SSF55785">
    <property type="entry name" value="PYP-like sensor domain (PAS domain)"/>
    <property type="match status" value="4"/>
</dbReference>
<dbReference type="InterPro" id="IPR035965">
    <property type="entry name" value="PAS-like_dom_sf"/>
</dbReference>
<dbReference type="PANTHER" id="PTHR43304">
    <property type="entry name" value="PHYTOCHROME-LIKE PROTEIN CPH1"/>
    <property type="match status" value="1"/>
</dbReference>
<comment type="catalytic activity">
    <reaction evidence="1">
        <text>ATP + protein L-histidine = ADP + protein N-phospho-L-histidine.</text>
        <dbReference type="EC" id="2.7.13.3"/>
    </reaction>
</comment>
<dbReference type="Gene3D" id="3.30.565.10">
    <property type="entry name" value="Histidine kinase-like ATPase, C-terminal domain"/>
    <property type="match status" value="1"/>
</dbReference>
<dbReference type="Pfam" id="PF08448">
    <property type="entry name" value="PAS_4"/>
    <property type="match status" value="1"/>
</dbReference>
<evidence type="ECO:0000256" key="4">
    <source>
        <dbReference type="ARBA" id="ARBA00022679"/>
    </source>
</evidence>
<evidence type="ECO:0000259" key="8">
    <source>
        <dbReference type="PROSITE" id="PS50113"/>
    </source>
</evidence>
<dbReference type="PROSITE" id="PS50113">
    <property type="entry name" value="PAC"/>
    <property type="match status" value="4"/>
</dbReference>
<proteinExistence type="predicted"/>
<dbReference type="SMART" id="SM00086">
    <property type="entry name" value="PAC"/>
    <property type="match status" value="4"/>
</dbReference>
<dbReference type="SMART" id="SM00387">
    <property type="entry name" value="HATPase_c"/>
    <property type="match status" value="1"/>
</dbReference>
<dbReference type="NCBIfam" id="TIGR00229">
    <property type="entry name" value="sensory_box"/>
    <property type="match status" value="3"/>
</dbReference>
<dbReference type="KEGG" id="mart:BTR34_09715"/>
<dbReference type="EC" id="2.7.13.3" evidence="2"/>
<dbReference type="InterPro" id="IPR005467">
    <property type="entry name" value="His_kinase_dom"/>
</dbReference>
<dbReference type="InterPro" id="IPR013655">
    <property type="entry name" value="PAS_fold_3"/>
</dbReference>
<dbReference type="InterPro" id="IPR036890">
    <property type="entry name" value="HATPase_C_sf"/>
</dbReference>
<dbReference type="PROSITE" id="PS50109">
    <property type="entry name" value="HIS_KIN"/>
    <property type="match status" value="1"/>
</dbReference>
<accession>A0A1B7ZET9</accession>
<feature type="domain" description="PAC" evidence="8">
    <location>
        <begin position="477"/>
        <end position="529"/>
    </location>
</feature>
<name>A0A1B7ZET9_9FLAO</name>
<organism evidence="9 10">
    <name type="scientific">Maribacter hydrothermalis</name>
    <dbReference type="NCBI Taxonomy" id="1836467"/>
    <lineage>
        <taxon>Bacteria</taxon>
        <taxon>Pseudomonadati</taxon>
        <taxon>Bacteroidota</taxon>
        <taxon>Flavobacteriia</taxon>
        <taxon>Flavobacteriales</taxon>
        <taxon>Flavobacteriaceae</taxon>
        <taxon>Maribacter</taxon>
    </lineage>
</organism>
<keyword evidence="10" id="KW-1185">Reference proteome</keyword>
<dbReference type="InterPro" id="IPR052162">
    <property type="entry name" value="Sensor_kinase/Photoreceptor"/>
</dbReference>
<evidence type="ECO:0000259" key="6">
    <source>
        <dbReference type="PROSITE" id="PS50109"/>
    </source>
</evidence>
<feature type="domain" description="PAS" evidence="7">
    <location>
        <begin position="263"/>
        <end position="307"/>
    </location>
</feature>
<keyword evidence="4" id="KW-0808">Transferase</keyword>
<evidence type="ECO:0000313" key="10">
    <source>
        <dbReference type="Proteomes" id="UP000092164"/>
    </source>
</evidence>
<dbReference type="InterPro" id="IPR004358">
    <property type="entry name" value="Sig_transdc_His_kin-like_C"/>
</dbReference>
<dbReference type="InterPro" id="IPR001610">
    <property type="entry name" value="PAC"/>
</dbReference>
<evidence type="ECO:0000256" key="3">
    <source>
        <dbReference type="ARBA" id="ARBA00022553"/>
    </source>
</evidence>
<feature type="domain" description="Histidine kinase" evidence="6">
    <location>
        <begin position="554"/>
        <end position="765"/>
    </location>
</feature>
<dbReference type="InterPro" id="IPR000700">
    <property type="entry name" value="PAS-assoc_C"/>
</dbReference>
<dbReference type="GO" id="GO:0004673">
    <property type="term" value="F:protein histidine kinase activity"/>
    <property type="evidence" value="ECO:0007669"/>
    <property type="project" value="UniProtKB-EC"/>
</dbReference>
<dbReference type="EMBL" id="LZFP01000001">
    <property type="protein sequence ID" value="OBR42063.1"/>
    <property type="molecule type" value="Genomic_DNA"/>
</dbReference>
<dbReference type="Proteomes" id="UP000092164">
    <property type="component" value="Unassembled WGS sequence"/>
</dbReference>
<dbReference type="PRINTS" id="PR00344">
    <property type="entry name" value="BCTRLSENSOR"/>
</dbReference>
<evidence type="ECO:0000256" key="5">
    <source>
        <dbReference type="ARBA" id="ARBA00022777"/>
    </source>
</evidence>
<reference evidence="10" key="1">
    <citation type="submission" date="2016-06" db="EMBL/GenBank/DDBJ databases">
        <authorList>
            <person name="Zhan P."/>
        </authorList>
    </citation>
    <scope>NUCLEOTIDE SEQUENCE [LARGE SCALE GENOMIC DNA]</scope>
    <source>
        <strain evidence="10">T28</strain>
    </source>
</reference>
<keyword evidence="5" id="KW-0418">Kinase</keyword>
<dbReference type="Gene3D" id="3.30.450.20">
    <property type="entry name" value="PAS domain"/>
    <property type="match status" value="4"/>
</dbReference>
<feature type="domain" description="PAC" evidence="8">
    <location>
        <begin position="211"/>
        <end position="262"/>
    </location>
</feature>
<feature type="domain" description="PAC" evidence="8">
    <location>
        <begin position="349"/>
        <end position="401"/>
    </location>
</feature>